<comment type="similarity">
    <text evidence="2">Belongs to the ATP-dependent AMP-binding enzyme family.</text>
</comment>
<evidence type="ECO:0000256" key="5">
    <source>
        <dbReference type="ARBA" id="ARBA00022840"/>
    </source>
</evidence>
<organism evidence="9 10">
    <name type="scientific">Cladophialophora chaetospira</name>
    <dbReference type="NCBI Taxonomy" id="386627"/>
    <lineage>
        <taxon>Eukaryota</taxon>
        <taxon>Fungi</taxon>
        <taxon>Dikarya</taxon>
        <taxon>Ascomycota</taxon>
        <taxon>Pezizomycotina</taxon>
        <taxon>Eurotiomycetes</taxon>
        <taxon>Chaetothyriomycetidae</taxon>
        <taxon>Chaetothyriales</taxon>
        <taxon>Herpotrichiellaceae</taxon>
        <taxon>Cladophialophora</taxon>
    </lineage>
</organism>
<sequence length="663" mass="71648">MSLPESDPAIQAGDADSVWTSPHSLEIPSADIFTYTFGNLSQYDNDDAIFIDGINPTNKISANQALQTVSRLVKGLKASGLEDGDCVCLHSLNNIWYPLIWLGIIGSGGRVVGSNPKYTRSELVHLLQLTKPKLIFAQVDCIDSMIEAASAVQPGIDPARIFTIDTSVEAVDVLSSREGDSTISQITADASEEIQEVAASMIADLASNDFKTTAQTNAAERTRQEDAETSQVLSMPSHGISYVNGYPSWRMLLLEPETDWEIPQSDQARIAILAMTSGTTGLPKAAAISHRSVVAQTALLEDQFRTRTYQPSQVICLPVFHAFASSLALVLPLRLGIPTFFLPRWTLPEYLRVVETHSITNSPVCPPIVAALAQLPVSDQAALQSLRCVVSAGAALPADVQNKLSSILAPEAVVTQCWGTTEAGWHSVGDPKEKDHFGSIGRLSANAQLKLVSDDGELVTEEGKPGEALIKTSTLFSGYLDDPDTTAQAFDTDGFYRTGDQVLVQGGKLYYQDRIKETMKVKGWQVSPTELESILIAHPRIADAAVVGVTRESKLGVPETFPTAYVVRSSDGQSSSLSGQDVKDFVAARVISYKRITGDVIFVKQITRSASGKILRRQLPEAEREPGNGIQASAAETESTSTETADGSWAQVLIGLWQRIAWW</sequence>
<evidence type="ECO:0000313" key="9">
    <source>
        <dbReference type="EMBL" id="KAJ9601993.1"/>
    </source>
</evidence>
<dbReference type="Gene3D" id="3.40.50.980">
    <property type="match status" value="1"/>
</dbReference>
<dbReference type="GO" id="GO:0005524">
    <property type="term" value="F:ATP binding"/>
    <property type="evidence" value="ECO:0007669"/>
    <property type="project" value="UniProtKB-KW"/>
</dbReference>
<dbReference type="PANTHER" id="PTHR24096">
    <property type="entry name" value="LONG-CHAIN-FATTY-ACID--COA LIGASE"/>
    <property type="match status" value="1"/>
</dbReference>
<keyword evidence="3" id="KW-0436">Ligase</keyword>
<dbReference type="PROSITE" id="PS00455">
    <property type="entry name" value="AMP_BINDING"/>
    <property type="match status" value="1"/>
</dbReference>
<gene>
    <name evidence="9" type="ORF">H2200_013552</name>
</gene>
<keyword evidence="5" id="KW-0067">ATP-binding</keyword>
<dbReference type="InterPro" id="IPR020845">
    <property type="entry name" value="AMP-binding_CS"/>
</dbReference>
<dbReference type="InterPro" id="IPR045851">
    <property type="entry name" value="AMP-bd_C_sf"/>
</dbReference>
<protein>
    <submittedName>
        <fullName evidence="9">Uncharacterized protein</fullName>
    </submittedName>
</protein>
<dbReference type="Proteomes" id="UP001172673">
    <property type="component" value="Unassembled WGS sequence"/>
</dbReference>
<feature type="domain" description="AMP-binding enzyme C-terminal" evidence="8">
    <location>
        <begin position="530"/>
        <end position="613"/>
    </location>
</feature>
<dbReference type="AlphaFoldDB" id="A0AA38UE74"/>
<keyword evidence="4" id="KW-0547">Nucleotide-binding</keyword>
<evidence type="ECO:0000259" key="8">
    <source>
        <dbReference type="Pfam" id="PF13193"/>
    </source>
</evidence>
<evidence type="ECO:0000259" key="7">
    <source>
        <dbReference type="Pfam" id="PF00501"/>
    </source>
</evidence>
<dbReference type="Gene3D" id="3.40.50.12780">
    <property type="entry name" value="N-terminal domain of ligase-like"/>
    <property type="match status" value="1"/>
</dbReference>
<dbReference type="EMBL" id="JAPDRK010000030">
    <property type="protein sequence ID" value="KAJ9601993.1"/>
    <property type="molecule type" value="Genomic_DNA"/>
</dbReference>
<dbReference type="GO" id="GO:0019748">
    <property type="term" value="P:secondary metabolic process"/>
    <property type="evidence" value="ECO:0007669"/>
    <property type="project" value="TreeGrafter"/>
</dbReference>
<dbReference type="Gene3D" id="3.30.300.30">
    <property type="match status" value="1"/>
</dbReference>
<evidence type="ECO:0000256" key="6">
    <source>
        <dbReference type="SAM" id="MobiDB-lite"/>
    </source>
</evidence>
<evidence type="ECO:0000256" key="3">
    <source>
        <dbReference type="ARBA" id="ARBA00022598"/>
    </source>
</evidence>
<reference evidence="9" key="1">
    <citation type="submission" date="2022-10" db="EMBL/GenBank/DDBJ databases">
        <title>Culturing micro-colonial fungi from biological soil crusts in the Mojave desert and describing Neophaeococcomyces mojavensis, and introducing the new genera and species Taxawa tesnikishii.</title>
        <authorList>
            <person name="Kurbessoian T."/>
            <person name="Stajich J.E."/>
        </authorList>
    </citation>
    <scope>NUCLEOTIDE SEQUENCE</scope>
    <source>
        <strain evidence="9">TK_41</strain>
    </source>
</reference>
<feature type="region of interest" description="Disordered" evidence="6">
    <location>
        <begin position="617"/>
        <end position="644"/>
    </location>
</feature>
<dbReference type="InterPro" id="IPR042099">
    <property type="entry name" value="ANL_N_sf"/>
</dbReference>
<dbReference type="SUPFAM" id="SSF56801">
    <property type="entry name" value="Acetyl-CoA synthetase-like"/>
    <property type="match status" value="1"/>
</dbReference>
<dbReference type="InterPro" id="IPR025110">
    <property type="entry name" value="AMP-bd_C"/>
</dbReference>
<proteinExistence type="inferred from homology"/>
<dbReference type="Pfam" id="PF13193">
    <property type="entry name" value="AMP-binding_C"/>
    <property type="match status" value="1"/>
</dbReference>
<dbReference type="GO" id="GO:0016405">
    <property type="term" value="F:CoA-ligase activity"/>
    <property type="evidence" value="ECO:0007669"/>
    <property type="project" value="TreeGrafter"/>
</dbReference>
<dbReference type="InterPro" id="IPR000873">
    <property type="entry name" value="AMP-dep_synth/lig_dom"/>
</dbReference>
<name>A0AA38UE74_9EURO</name>
<accession>A0AA38UE74</accession>
<dbReference type="Pfam" id="PF00501">
    <property type="entry name" value="AMP-binding"/>
    <property type="match status" value="1"/>
</dbReference>
<evidence type="ECO:0000256" key="2">
    <source>
        <dbReference type="ARBA" id="ARBA00006432"/>
    </source>
</evidence>
<comment type="caution">
    <text evidence="9">The sequence shown here is derived from an EMBL/GenBank/DDBJ whole genome shotgun (WGS) entry which is preliminary data.</text>
</comment>
<evidence type="ECO:0000256" key="4">
    <source>
        <dbReference type="ARBA" id="ARBA00022741"/>
    </source>
</evidence>
<feature type="domain" description="AMP-dependent synthetase/ligase" evidence="7">
    <location>
        <begin position="46"/>
        <end position="480"/>
    </location>
</feature>
<dbReference type="PANTHER" id="PTHR24096:SF317">
    <property type="entry name" value="ADENYLATE-FORMING ENZYME AFEA"/>
    <property type="match status" value="1"/>
</dbReference>
<comment type="pathway">
    <text evidence="1">Secondary metabolite biosynthesis.</text>
</comment>
<evidence type="ECO:0000313" key="10">
    <source>
        <dbReference type="Proteomes" id="UP001172673"/>
    </source>
</evidence>
<evidence type="ECO:0000256" key="1">
    <source>
        <dbReference type="ARBA" id="ARBA00005179"/>
    </source>
</evidence>
<keyword evidence="10" id="KW-1185">Reference proteome</keyword>
<feature type="compositionally biased region" description="Low complexity" evidence="6">
    <location>
        <begin position="632"/>
        <end position="644"/>
    </location>
</feature>